<protein>
    <submittedName>
        <fullName evidence="6">ABC transporter ATP-binding protein</fullName>
    </submittedName>
</protein>
<name>A0ABR5K4H0_9BACI</name>
<accession>A0ABR5K4H0</accession>
<dbReference type="GO" id="GO:0005524">
    <property type="term" value="F:ATP binding"/>
    <property type="evidence" value="ECO:0007669"/>
    <property type="project" value="UniProtKB-KW"/>
</dbReference>
<evidence type="ECO:0000313" key="6">
    <source>
        <dbReference type="EMBL" id="KOS69761.1"/>
    </source>
</evidence>
<keyword evidence="3" id="KW-0547">Nucleotide-binding</keyword>
<dbReference type="Pfam" id="PF00005">
    <property type="entry name" value="ABC_tran"/>
    <property type="match status" value="1"/>
</dbReference>
<comment type="similarity">
    <text evidence="1">Belongs to the ABC transporter superfamily.</text>
</comment>
<evidence type="ECO:0000256" key="3">
    <source>
        <dbReference type="ARBA" id="ARBA00022741"/>
    </source>
</evidence>
<dbReference type="PANTHER" id="PTHR42711:SF5">
    <property type="entry name" value="ABC TRANSPORTER ATP-BINDING PROTEIN NATA"/>
    <property type="match status" value="1"/>
</dbReference>
<keyword evidence="2" id="KW-0813">Transport</keyword>
<dbReference type="CDD" id="cd03230">
    <property type="entry name" value="ABC_DR_subfamily_A"/>
    <property type="match status" value="1"/>
</dbReference>
<dbReference type="InterPro" id="IPR003439">
    <property type="entry name" value="ABC_transporter-like_ATP-bd"/>
</dbReference>
<keyword evidence="4 6" id="KW-0067">ATP-binding</keyword>
<evidence type="ECO:0000256" key="2">
    <source>
        <dbReference type="ARBA" id="ARBA00022448"/>
    </source>
</evidence>
<dbReference type="Gene3D" id="3.40.50.300">
    <property type="entry name" value="P-loop containing nucleotide triphosphate hydrolases"/>
    <property type="match status" value="1"/>
</dbReference>
<sequence>MVLNGISFAIQRGEIFALIGTNGAGKTTTIECMEGLRKYNGTIETHGKIGVQLQTASLPPNIKVIEAIKLITKWHSTTIDMALVQRLNVDLILNKKYKELSTGQKRRLHLVMAMIGDPDILFLDEPTAGLDVEGRVALHAEIKELKKRGKTVVMSSHDMAEVEELCDRLAILKNGDIGFIGTVYELTKKNQDKYRVHIKLANPLEMVDLVSCSYIGEQQGYQIFETNKLEDGLYELTTLLREQNNSMQDLKIEHTSLEQSFMHIAKGVKV</sequence>
<evidence type="ECO:0000313" key="7">
    <source>
        <dbReference type="Proteomes" id="UP000050668"/>
    </source>
</evidence>
<dbReference type="InterPro" id="IPR003593">
    <property type="entry name" value="AAA+_ATPase"/>
</dbReference>
<dbReference type="InterPro" id="IPR050763">
    <property type="entry name" value="ABC_transporter_ATP-binding"/>
</dbReference>
<evidence type="ECO:0000259" key="5">
    <source>
        <dbReference type="PROSITE" id="PS50893"/>
    </source>
</evidence>
<evidence type="ECO:0000256" key="4">
    <source>
        <dbReference type="ARBA" id="ARBA00022840"/>
    </source>
</evidence>
<dbReference type="Proteomes" id="UP000050668">
    <property type="component" value="Unassembled WGS sequence"/>
</dbReference>
<proteinExistence type="inferred from homology"/>
<dbReference type="SUPFAM" id="SSF52540">
    <property type="entry name" value="P-loop containing nucleoside triphosphate hydrolases"/>
    <property type="match status" value="1"/>
</dbReference>
<comment type="caution">
    <text evidence="6">The sequence shown here is derived from an EMBL/GenBank/DDBJ whole genome shotgun (WGS) entry which is preliminary data.</text>
</comment>
<feature type="domain" description="ABC transporter" evidence="5">
    <location>
        <begin position="1"/>
        <end position="199"/>
    </location>
</feature>
<dbReference type="PANTHER" id="PTHR42711">
    <property type="entry name" value="ABC TRANSPORTER ATP-BINDING PROTEIN"/>
    <property type="match status" value="1"/>
</dbReference>
<dbReference type="InterPro" id="IPR027417">
    <property type="entry name" value="P-loop_NTPase"/>
</dbReference>
<gene>
    <name evidence="6" type="ORF">AEA09_06180</name>
</gene>
<dbReference type="SMART" id="SM00382">
    <property type="entry name" value="AAA"/>
    <property type="match status" value="1"/>
</dbReference>
<organism evidence="6 7">
    <name type="scientific">Lysinibacillus contaminans</name>
    <dbReference type="NCBI Taxonomy" id="1293441"/>
    <lineage>
        <taxon>Bacteria</taxon>
        <taxon>Bacillati</taxon>
        <taxon>Bacillota</taxon>
        <taxon>Bacilli</taxon>
        <taxon>Bacillales</taxon>
        <taxon>Bacillaceae</taxon>
        <taxon>Lysinibacillus</taxon>
    </lineage>
</organism>
<dbReference type="PROSITE" id="PS50893">
    <property type="entry name" value="ABC_TRANSPORTER_2"/>
    <property type="match status" value="1"/>
</dbReference>
<dbReference type="EMBL" id="LGRV01000003">
    <property type="protein sequence ID" value="KOS69761.1"/>
    <property type="molecule type" value="Genomic_DNA"/>
</dbReference>
<keyword evidence="7" id="KW-1185">Reference proteome</keyword>
<evidence type="ECO:0000256" key="1">
    <source>
        <dbReference type="ARBA" id="ARBA00005417"/>
    </source>
</evidence>
<reference evidence="7" key="1">
    <citation type="submission" date="2015-07" db="EMBL/GenBank/DDBJ databases">
        <title>Fjat-14205 dsm 2895.</title>
        <authorList>
            <person name="Liu B."/>
            <person name="Wang J."/>
            <person name="Zhu Y."/>
            <person name="Liu G."/>
            <person name="Chen Q."/>
            <person name="Chen Z."/>
            <person name="Lan J."/>
            <person name="Che J."/>
            <person name="Ge C."/>
            <person name="Shi H."/>
            <person name="Pan Z."/>
            <person name="Liu X."/>
        </authorList>
    </citation>
    <scope>NUCLEOTIDE SEQUENCE [LARGE SCALE GENOMIC DNA]</scope>
    <source>
        <strain evidence="7">DSM 25560</strain>
    </source>
</reference>